<feature type="domain" description="STAS" evidence="6">
    <location>
        <begin position="451"/>
        <end position="554"/>
    </location>
</feature>
<accession>A0ABT6MDN0</accession>
<feature type="transmembrane region" description="Helical" evidence="5">
    <location>
        <begin position="254"/>
        <end position="276"/>
    </location>
</feature>
<feature type="transmembrane region" description="Helical" evidence="5">
    <location>
        <begin position="84"/>
        <end position="101"/>
    </location>
</feature>
<evidence type="ECO:0000256" key="5">
    <source>
        <dbReference type="SAM" id="Phobius"/>
    </source>
</evidence>
<dbReference type="InterPro" id="IPR002645">
    <property type="entry name" value="STAS_dom"/>
</dbReference>
<dbReference type="Pfam" id="PF00916">
    <property type="entry name" value="Sulfate_transp"/>
    <property type="match status" value="1"/>
</dbReference>
<dbReference type="InterPro" id="IPR011547">
    <property type="entry name" value="SLC26A/SulP_dom"/>
</dbReference>
<gene>
    <name evidence="7" type="ORF">M2280_003649</name>
</gene>
<keyword evidence="4 5" id="KW-0472">Membrane</keyword>
<evidence type="ECO:0000256" key="1">
    <source>
        <dbReference type="ARBA" id="ARBA00004141"/>
    </source>
</evidence>
<dbReference type="InterPro" id="IPR036513">
    <property type="entry name" value="STAS_dom_sf"/>
</dbReference>
<evidence type="ECO:0000256" key="2">
    <source>
        <dbReference type="ARBA" id="ARBA00022692"/>
    </source>
</evidence>
<feature type="transmembrane region" description="Helical" evidence="5">
    <location>
        <begin position="356"/>
        <end position="379"/>
    </location>
</feature>
<feature type="transmembrane region" description="Helical" evidence="5">
    <location>
        <begin position="55"/>
        <end position="72"/>
    </location>
</feature>
<keyword evidence="2 5" id="KW-0812">Transmembrane</keyword>
<evidence type="ECO:0000313" key="7">
    <source>
        <dbReference type="EMBL" id="MDH6282418.1"/>
    </source>
</evidence>
<dbReference type="RefSeq" id="WP_280761727.1">
    <property type="nucleotide sequence ID" value="NZ_JARXVC010000010.1"/>
</dbReference>
<name>A0ABT6MDN0_9NOCA</name>
<comment type="caution">
    <text evidence="7">The sequence shown here is derived from an EMBL/GenBank/DDBJ whole genome shotgun (WGS) entry which is preliminary data.</text>
</comment>
<dbReference type="SUPFAM" id="SSF52091">
    <property type="entry name" value="SpoIIaa-like"/>
    <property type="match status" value="1"/>
</dbReference>
<evidence type="ECO:0000256" key="3">
    <source>
        <dbReference type="ARBA" id="ARBA00022989"/>
    </source>
</evidence>
<keyword evidence="8" id="KW-1185">Reference proteome</keyword>
<dbReference type="PROSITE" id="PS50801">
    <property type="entry name" value="STAS"/>
    <property type="match status" value="1"/>
</dbReference>
<feature type="transmembrane region" description="Helical" evidence="5">
    <location>
        <begin position="209"/>
        <end position="228"/>
    </location>
</feature>
<proteinExistence type="predicted"/>
<feature type="transmembrane region" description="Helical" evidence="5">
    <location>
        <begin position="28"/>
        <end position="49"/>
    </location>
</feature>
<protein>
    <submittedName>
        <fullName evidence="7">SulP family sulfate permease</fullName>
    </submittedName>
</protein>
<organism evidence="7 8">
    <name type="scientific">Prescottella agglutinans</name>
    <dbReference type="NCBI Taxonomy" id="1644129"/>
    <lineage>
        <taxon>Bacteria</taxon>
        <taxon>Bacillati</taxon>
        <taxon>Actinomycetota</taxon>
        <taxon>Actinomycetes</taxon>
        <taxon>Mycobacteriales</taxon>
        <taxon>Nocardiaceae</taxon>
        <taxon>Prescottella</taxon>
    </lineage>
</organism>
<evidence type="ECO:0000259" key="6">
    <source>
        <dbReference type="PROSITE" id="PS50801"/>
    </source>
</evidence>
<feature type="transmembrane region" description="Helical" evidence="5">
    <location>
        <begin position="330"/>
        <end position="350"/>
    </location>
</feature>
<reference evidence="7 8" key="1">
    <citation type="submission" date="2023-04" db="EMBL/GenBank/DDBJ databases">
        <title>Forest soil microbial communities from Buena Vista Peninsula, Colon Province, Panama.</title>
        <authorList>
            <person name="Bouskill N."/>
        </authorList>
    </citation>
    <scope>NUCLEOTIDE SEQUENCE [LARGE SCALE GENOMIC DNA]</scope>
    <source>
        <strain evidence="7 8">CFH S0262</strain>
    </source>
</reference>
<dbReference type="Proteomes" id="UP001160334">
    <property type="component" value="Unassembled WGS sequence"/>
</dbReference>
<evidence type="ECO:0000256" key="4">
    <source>
        <dbReference type="ARBA" id="ARBA00023136"/>
    </source>
</evidence>
<dbReference type="InterPro" id="IPR001902">
    <property type="entry name" value="SLC26A/SulP_fam"/>
</dbReference>
<evidence type="ECO:0000313" key="8">
    <source>
        <dbReference type="Proteomes" id="UP001160334"/>
    </source>
</evidence>
<comment type="subcellular location">
    <subcellularLocation>
        <location evidence="1">Membrane</location>
        <topology evidence="1">Multi-pass membrane protein</topology>
    </subcellularLocation>
</comment>
<dbReference type="Gene3D" id="3.30.750.24">
    <property type="entry name" value="STAS domain"/>
    <property type="match status" value="1"/>
</dbReference>
<keyword evidence="3 5" id="KW-1133">Transmembrane helix</keyword>
<sequence>MARNERQSAAVLAPTLVGYRKPWLRADLVAGLSAGAVVIPQAMAYATIADMPVQIGLYTCMVPMIVYALLGGSRTTSVSTTSTIATLTASTLIGAGIAAGSDDAQTSLMTLTLMVGVILVAARVLRLGAVIENISEATMSGIKAGVGLTVAASQLPKLLGVPGDPDATGFVHVLGGVLRQLGDANGATVALSAVSIVGLLAMTRFVPRVPGPLVVVAVGIALIAFTGLRDRGVELIAEVPRGIPLPGIPSLHDVGALLPGALAISVMAFLETVAVARGVRRPEEPQIDSDRELLANGVASVAGSFFHTLPPAGGFSQTAVALRAGARTQLSGIVTAVLAVLVALFLAPVLSDLPQATLGAMVVVATLGLVEPGSFVRYWRVNRIEFWIACATAVIGLTAGLLPAVLAGVLLTLYLVLRELDRPHVSQLTRSVDGGWRGLEPDAPLVASDPLVLRVDTGLYTANVRANTREISRRVGEMRPASLVIDCSRISQVSTTVMHSFLDLNKELSDADTEVYYAALPRTNLATVRRTELGREYVSEGRVFGTVEDAAAAVTGRPRTTDSAER</sequence>
<dbReference type="EMBL" id="JARXVC010000010">
    <property type="protein sequence ID" value="MDH6282418.1"/>
    <property type="molecule type" value="Genomic_DNA"/>
</dbReference>
<dbReference type="Pfam" id="PF01740">
    <property type="entry name" value="STAS"/>
    <property type="match status" value="1"/>
</dbReference>
<feature type="transmembrane region" description="Helical" evidence="5">
    <location>
        <begin position="107"/>
        <end position="125"/>
    </location>
</feature>
<feature type="transmembrane region" description="Helical" evidence="5">
    <location>
        <begin position="386"/>
        <end position="417"/>
    </location>
</feature>
<dbReference type="PANTHER" id="PTHR11814">
    <property type="entry name" value="SULFATE TRANSPORTER"/>
    <property type="match status" value="1"/>
</dbReference>